<name>A0AA36IXV7_9DINO</name>
<dbReference type="PROSITE" id="PS50821">
    <property type="entry name" value="PAZ"/>
    <property type="match status" value="1"/>
</dbReference>
<feature type="compositionally biased region" description="Basic and acidic residues" evidence="2">
    <location>
        <begin position="120"/>
        <end position="134"/>
    </location>
</feature>
<dbReference type="SUPFAM" id="SSF101690">
    <property type="entry name" value="PAZ domain"/>
    <property type="match status" value="1"/>
</dbReference>
<reference evidence="5" key="1">
    <citation type="submission" date="2023-08" db="EMBL/GenBank/DDBJ databases">
        <authorList>
            <person name="Chen Y."/>
            <person name="Shah S."/>
            <person name="Dougan E. K."/>
            <person name="Thang M."/>
            <person name="Chan C."/>
        </authorList>
    </citation>
    <scope>NUCLEOTIDE SEQUENCE</scope>
</reference>
<feature type="compositionally biased region" description="Basic and acidic residues" evidence="2">
    <location>
        <begin position="183"/>
        <end position="197"/>
    </location>
</feature>
<feature type="domain" description="Piwi" evidence="4">
    <location>
        <begin position="982"/>
        <end position="1237"/>
    </location>
</feature>
<feature type="coiled-coil region" evidence="1">
    <location>
        <begin position="876"/>
        <end position="903"/>
    </location>
</feature>
<organism evidence="5 6">
    <name type="scientific">Effrenium voratum</name>
    <dbReference type="NCBI Taxonomy" id="2562239"/>
    <lineage>
        <taxon>Eukaryota</taxon>
        <taxon>Sar</taxon>
        <taxon>Alveolata</taxon>
        <taxon>Dinophyceae</taxon>
        <taxon>Suessiales</taxon>
        <taxon>Symbiodiniaceae</taxon>
        <taxon>Effrenium</taxon>
    </lineage>
</organism>
<dbReference type="CDD" id="cd02846">
    <property type="entry name" value="PAZ_argonaute_like"/>
    <property type="match status" value="1"/>
</dbReference>
<dbReference type="SMART" id="SM00950">
    <property type="entry name" value="Piwi"/>
    <property type="match status" value="1"/>
</dbReference>
<accession>A0AA36IXV7</accession>
<keyword evidence="6" id="KW-1185">Reference proteome</keyword>
<feature type="compositionally biased region" description="Pro residues" evidence="2">
    <location>
        <begin position="288"/>
        <end position="300"/>
    </location>
</feature>
<feature type="compositionally biased region" description="Basic and acidic residues" evidence="2">
    <location>
        <begin position="12"/>
        <end position="21"/>
    </location>
</feature>
<proteinExistence type="predicted"/>
<feature type="compositionally biased region" description="Basic and acidic residues" evidence="2">
    <location>
        <begin position="141"/>
        <end position="155"/>
    </location>
</feature>
<dbReference type="EMBL" id="CAUJNA010003190">
    <property type="protein sequence ID" value="CAJ1395549.1"/>
    <property type="molecule type" value="Genomic_DNA"/>
</dbReference>
<feature type="compositionally biased region" description="Low complexity" evidence="2">
    <location>
        <begin position="275"/>
        <end position="287"/>
    </location>
</feature>
<feature type="compositionally biased region" description="Basic and acidic residues" evidence="2">
    <location>
        <begin position="1126"/>
        <end position="1140"/>
    </location>
</feature>
<keyword evidence="1" id="KW-0175">Coiled coil</keyword>
<feature type="compositionally biased region" description="Basic and acidic residues" evidence="2">
    <location>
        <begin position="55"/>
        <end position="66"/>
    </location>
</feature>
<dbReference type="Gene3D" id="3.40.50.2300">
    <property type="match status" value="1"/>
</dbReference>
<gene>
    <name evidence="5" type="ORF">EVOR1521_LOCUS19967</name>
</gene>
<feature type="compositionally biased region" description="Basic and acidic residues" evidence="2">
    <location>
        <begin position="162"/>
        <end position="176"/>
    </location>
</feature>
<evidence type="ECO:0000259" key="4">
    <source>
        <dbReference type="PROSITE" id="PS50822"/>
    </source>
</evidence>
<feature type="compositionally biased region" description="Basic and acidic residues" evidence="2">
    <location>
        <begin position="30"/>
        <end position="48"/>
    </location>
</feature>
<evidence type="ECO:0000259" key="3">
    <source>
        <dbReference type="PROSITE" id="PS50821"/>
    </source>
</evidence>
<evidence type="ECO:0000313" key="5">
    <source>
        <dbReference type="EMBL" id="CAJ1395549.1"/>
    </source>
</evidence>
<dbReference type="InterPro" id="IPR012337">
    <property type="entry name" value="RNaseH-like_sf"/>
</dbReference>
<feature type="compositionally biased region" description="Basic and acidic residues" evidence="2">
    <location>
        <begin position="204"/>
        <end position="218"/>
    </location>
</feature>
<evidence type="ECO:0008006" key="7">
    <source>
        <dbReference type="Google" id="ProtNLM"/>
    </source>
</evidence>
<dbReference type="Proteomes" id="UP001178507">
    <property type="component" value="Unassembled WGS sequence"/>
</dbReference>
<comment type="caution">
    <text evidence="5">The sequence shown here is derived from an EMBL/GenBank/DDBJ whole genome shotgun (WGS) entry which is preliminary data.</text>
</comment>
<sequence>MDQDFPELPNKGGKDSGREAAKGAWGAGKGGKELGKGSVGKEGRKDMGKSPTGKEGGKDMGGKDMGKGPMGKEGGKDMGKGPMGKEGGKEMGKEGGKDMGKGFMGKEGGKEMGKGFMGKEGGKEMGKEGGKDMGKGLMGKEGAKEMGKEGGKDMGKGPMGKEGGKEMGKEGGKDMGKGPMGKEGGKEMGKEGGKDMGKGPMGKEGGKEMGKEGGKDMGKGPMGKEGGKEMGKEGGKDMGKGFMGKEGGKDTGKGPMGKEGVAKGGNPWGKSIPQASAPSAPPAFAAPMPAPAPSASPPASAPSAPARFGADDYEAAEKADAAAYAAEQKDELQLEMPRLSLGRNGAPMKLVANHFHLSVKPGSQTVWRCWRVDFARVESTPPKESLTKGRAPKAKGDDDRELPKAIRMQAVAVFMSHVPATDWLHDGNNLLYTRKSVTSVSDARKELEVPASSGKKAFKVAIQVRFEDREIDLAWLAKPKDQEKGAEEASEAMSEHRRFVQVAIRTLALEKEALIAQGRKVVCPDKRLICDAFPLKYGREMWFGYIGQVEVVNGGMSSSGIAPPRTTLSLNLVASIGIPQMSVIDLLGKLGAKYQGDWRSEQDCARDVVNRYWDRSYGYLRDALRGDMGLRKLKAMAEYGQVKVSGKKIDGITDKPANRVEFDCAEMGDRKVNVVDYFWHKHNIRVQYPELPCIQLGNPRNCIPMEFVYVMGGEHNLAVGRLRPEFQQEVTRRTAMPPTQRRDYIVSALNNKELGPSAALKQKGVDVDMQMLSLTGRHLEAPRLKDGASEYLSVNYSNTFKSVAPPKFQVSWGMWCFTHGRTSQRDIDWLAEEFVNKTKSKNLNFGQPKFVEWPEKAFAAYYEGIKRRESFYPKLGEALRADLKQLQAKHKDLKLMVVLLEDSEAITDHLYKLMKLITETEIGAFVTQFINCKKGISDAEKKFNNIMLKVTPKVPLTMTASRSAYNVTLVQPHGLLKPQEDTMIMGADVTHAVAGISVAGVVASTDSNYASYFHEIRGQSPFTLNTLKQRKRQSEERIVDLAGMTKCLLTCWKQCNGKLPKTIIYYRDGVSDGQFVKVLTRELNLLDQGFKLMEPGYSPQLVIIVGQKRHQTRLWMDGAAGGSKGKGKDDKGKGKGKGKDPAQVPPGTVASDGIAQPSHMNFFLVSQQGIQGTSVPCHYHVLHMDKRLVARKVTVDDFETITYQLCHMYSRADKSVGYATPAYMADHACERGKHYLEAHFGPSSDLQSTLGSSSSEERAMEALKEQIEERTAWLNNLVTRASARARLNGLQLYC</sequence>
<dbReference type="InterPro" id="IPR003100">
    <property type="entry name" value="PAZ_dom"/>
</dbReference>
<dbReference type="Gene3D" id="3.30.420.10">
    <property type="entry name" value="Ribonuclease H-like superfamily/Ribonuclease H"/>
    <property type="match status" value="1"/>
</dbReference>
<evidence type="ECO:0000313" key="6">
    <source>
        <dbReference type="Proteomes" id="UP001178507"/>
    </source>
</evidence>
<dbReference type="SUPFAM" id="SSF53098">
    <property type="entry name" value="Ribonuclease H-like"/>
    <property type="match status" value="1"/>
</dbReference>
<dbReference type="GO" id="GO:0003723">
    <property type="term" value="F:RNA binding"/>
    <property type="evidence" value="ECO:0007669"/>
    <property type="project" value="InterPro"/>
</dbReference>
<feature type="compositionally biased region" description="Basic and acidic residues" evidence="2">
    <location>
        <begin position="86"/>
        <end position="100"/>
    </location>
</feature>
<feature type="domain" description="PAZ" evidence="3">
    <location>
        <begin position="604"/>
        <end position="712"/>
    </location>
</feature>
<feature type="region of interest" description="Disordered" evidence="2">
    <location>
        <begin position="380"/>
        <end position="400"/>
    </location>
</feature>
<dbReference type="Gene3D" id="2.170.260.10">
    <property type="entry name" value="paz domain"/>
    <property type="match status" value="1"/>
</dbReference>
<dbReference type="InterPro" id="IPR036085">
    <property type="entry name" value="PAZ_dom_sf"/>
</dbReference>
<dbReference type="InterPro" id="IPR003165">
    <property type="entry name" value="Piwi"/>
</dbReference>
<dbReference type="Pfam" id="PF02170">
    <property type="entry name" value="PAZ"/>
    <property type="match status" value="1"/>
</dbReference>
<evidence type="ECO:0000256" key="2">
    <source>
        <dbReference type="SAM" id="MobiDB-lite"/>
    </source>
</evidence>
<dbReference type="Pfam" id="PF02171">
    <property type="entry name" value="Piwi"/>
    <property type="match status" value="1"/>
</dbReference>
<feature type="region of interest" description="Disordered" evidence="2">
    <location>
        <begin position="1"/>
        <end position="307"/>
    </location>
</feature>
<dbReference type="PANTHER" id="PTHR22891">
    <property type="entry name" value="EUKARYOTIC TRANSLATION INITIATION FACTOR 2C"/>
    <property type="match status" value="1"/>
</dbReference>
<dbReference type="PROSITE" id="PS50822">
    <property type="entry name" value="PIWI"/>
    <property type="match status" value="1"/>
</dbReference>
<dbReference type="InterPro" id="IPR036397">
    <property type="entry name" value="RNaseH_sf"/>
</dbReference>
<protein>
    <recommendedName>
        <fullName evidence="7">Piwi domain-containing protein</fullName>
    </recommendedName>
</protein>
<evidence type="ECO:0000256" key="1">
    <source>
        <dbReference type="SAM" id="Coils"/>
    </source>
</evidence>
<feature type="compositionally biased region" description="Basic and acidic residues" evidence="2">
    <location>
        <begin position="225"/>
        <end position="239"/>
    </location>
</feature>
<feature type="compositionally biased region" description="Gly residues" evidence="2">
    <location>
        <begin position="254"/>
        <end position="267"/>
    </location>
</feature>
<feature type="region of interest" description="Disordered" evidence="2">
    <location>
        <begin position="1116"/>
        <end position="1150"/>
    </location>
</feature>